<evidence type="ECO:0000256" key="4">
    <source>
        <dbReference type="ARBA" id="ARBA00022679"/>
    </source>
</evidence>
<dbReference type="PROSITE" id="PS00093">
    <property type="entry name" value="N4_MTASE"/>
    <property type="match status" value="1"/>
</dbReference>
<comment type="caution">
    <text evidence="9">The sequence shown here is derived from an EMBL/GenBank/DDBJ whole genome shotgun (WGS) entry which is preliminary data.</text>
</comment>
<evidence type="ECO:0000256" key="6">
    <source>
        <dbReference type="ARBA" id="ARBA00022747"/>
    </source>
</evidence>
<comment type="similarity">
    <text evidence="1">Belongs to the N(4)/N(6)-methyltransferase family. N(4) subfamily.</text>
</comment>
<accession>A0ABN0SV53</accession>
<sequence length="672" mass="76684">MKKVNDTHNIRIERIWSMPNKNTFEMTPIKKLLSEEVDLTKMWVDPFANQNKIASITNDLSKEYDTDYHMDALDFLNMFDSESVDGVLYDPPYSPRQVSECYNSVGYNVTWDTTKASFWGNHKRAISRIVKLGGKVITFGWNSGGIGYKYGFEIERILLIPHGGWHNDTICTVEVKTHKGDHCSAVKSDDNQMKAVPMLTSQDMQLIEVLRTLPTNYWDFKEEDTKTYTHGIHNYPAMMVSPISRNIIKIVRNIQPVKSIFDPFAGSGTVLVEGMLSGMDLVAGNDINPFALLLCKVKTTRLDYPKLKRSCELLLENVHNRLCANKEALEKVDTYISETLELDISAKKGWADDAPSLLLEFCNINKLDIQIPDFKNIGYWFRPRVILELAIIKSEIHRVADFDIRDFMFVAMSESIRLVSNRRNGEFKMFRMPAPKVLTFKPDAYTEFSSILLRNVEKMKDFCDALDKNAVVPKTTIYSNNTCTLEDVPDNSFDLVITSPPYGDSRTTVAYGEYSRLSLQWINLHNLSEKEIMGLDKTLMGGNKYRNGFEFSLQSETLRASLSKIKDLDIERAGDVYSFYKDLDASIKSVAVKTKSGGYQFWVVGNRTVKNELLETEVIITELASQYGLVPIYIINRNIPNKIMPSRNSPTNETGKTNTTMTKEHIVILRKE</sequence>
<dbReference type="InterPro" id="IPR017985">
    <property type="entry name" value="MeTrfase_CN4_CS"/>
</dbReference>
<organism evidence="9 10">
    <name type="scientific">Selenomonas dianae</name>
    <dbReference type="NCBI Taxonomy" id="135079"/>
    <lineage>
        <taxon>Bacteria</taxon>
        <taxon>Bacillati</taxon>
        <taxon>Bacillota</taxon>
        <taxon>Negativicutes</taxon>
        <taxon>Selenomonadales</taxon>
        <taxon>Selenomonadaceae</taxon>
        <taxon>Selenomonas</taxon>
    </lineage>
</organism>
<keyword evidence="4" id="KW-0808">Transferase</keyword>
<feature type="domain" description="Ribosomal RNA large subunit methyltransferase K/L-like methyltransferase" evidence="8">
    <location>
        <begin position="234"/>
        <end position="299"/>
    </location>
</feature>
<name>A0ABN0SV53_9FIRM</name>
<evidence type="ECO:0000256" key="2">
    <source>
        <dbReference type="ARBA" id="ARBA00012185"/>
    </source>
</evidence>
<evidence type="ECO:0000256" key="7">
    <source>
        <dbReference type="ARBA" id="ARBA00049120"/>
    </source>
</evidence>
<keyword evidence="5" id="KW-0949">S-adenosyl-L-methionine</keyword>
<protein>
    <recommendedName>
        <fullName evidence="2">site-specific DNA-methyltransferase (cytosine-N(4)-specific)</fullName>
        <ecNumber evidence="2">2.1.1.113</ecNumber>
    </recommendedName>
</protein>
<dbReference type="InterPro" id="IPR000241">
    <property type="entry name" value="RlmKL-like_Mtase"/>
</dbReference>
<dbReference type="RefSeq" id="WP_304988152.1">
    <property type="nucleotide sequence ID" value="NZ_BAAACR010000001.1"/>
</dbReference>
<evidence type="ECO:0000256" key="1">
    <source>
        <dbReference type="ARBA" id="ARBA00010203"/>
    </source>
</evidence>
<dbReference type="Gene3D" id="3.40.50.150">
    <property type="entry name" value="Vaccinia Virus protein VP39"/>
    <property type="match status" value="2"/>
</dbReference>
<evidence type="ECO:0000259" key="8">
    <source>
        <dbReference type="Pfam" id="PF01170"/>
    </source>
</evidence>
<evidence type="ECO:0000313" key="9">
    <source>
        <dbReference type="EMBL" id="GAA0201728.1"/>
    </source>
</evidence>
<reference evidence="9 10" key="1">
    <citation type="journal article" date="2019" name="Int. J. Syst. Evol. Microbiol.">
        <title>The Global Catalogue of Microorganisms (GCM) 10K type strain sequencing project: providing services to taxonomists for standard genome sequencing and annotation.</title>
        <authorList>
            <consortium name="The Broad Institute Genomics Platform"/>
            <consortium name="The Broad Institute Genome Sequencing Center for Infectious Disease"/>
            <person name="Wu L."/>
            <person name="Ma J."/>
        </authorList>
    </citation>
    <scope>NUCLEOTIDE SEQUENCE [LARGE SCALE GENOMIC DNA]</scope>
    <source>
        <strain evidence="9 10">JCM 8542</strain>
    </source>
</reference>
<dbReference type="EC" id="2.1.1.113" evidence="2"/>
<comment type="catalytic activity">
    <reaction evidence="7">
        <text>a 2'-deoxycytidine in DNA + S-adenosyl-L-methionine = an N(4)-methyl-2'-deoxycytidine in DNA + S-adenosyl-L-homocysteine + H(+)</text>
        <dbReference type="Rhea" id="RHEA:16857"/>
        <dbReference type="Rhea" id="RHEA-COMP:11369"/>
        <dbReference type="Rhea" id="RHEA-COMP:13674"/>
        <dbReference type="ChEBI" id="CHEBI:15378"/>
        <dbReference type="ChEBI" id="CHEBI:57856"/>
        <dbReference type="ChEBI" id="CHEBI:59789"/>
        <dbReference type="ChEBI" id="CHEBI:85452"/>
        <dbReference type="ChEBI" id="CHEBI:137933"/>
        <dbReference type="EC" id="2.1.1.113"/>
    </reaction>
</comment>
<evidence type="ECO:0000313" key="10">
    <source>
        <dbReference type="Proteomes" id="UP001500399"/>
    </source>
</evidence>
<proteinExistence type="inferred from homology"/>
<keyword evidence="10" id="KW-1185">Reference proteome</keyword>
<dbReference type="Pfam" id="PF01170">
    <property type="entry name" value="UPF0020"/>
    <property type="match status" value="1"/>
</dbReference>
<keyword evidence="6" id="KW-0680">Restriction system</keyword>
<dbReference type="InterPro" id="IPR029063">
    <property type="entry name" value="SAM-dependent_MTases_sf"/>
</dbReference>
<gene>
    <name evidence="9" type="ORF">GCM10008919_01370</name>
</gene>
<keyword evidence="3" id="KW-0489">Methyltransferase</keyword>
<dbReference type="SUPFAM" id="SSF53335">
    <property type="entry name" value="S-adenosyl-L-methionine-dependent methyltransferases"/>
    <property type="match status" value="3"/>
</dbReference>
<dbReference type="Proteomes" id="UP001500399">
    <property type="component" value="Unassembled WGS sequence"/>
</dbReference>
<evidence type="ECO:0000256" key="5">
    <source>
        <dbReference type="ARBA" id="ARBA00022691"/>
    </source>
</evidence>
<evidence type="ECO:0000256" key="3">
    <source>
        <dbReference type="ARBA" id="ARBA00022603"/>
    </source>
</evidence>
<dbReference type="EMBL" id="BAAACR010000001">
    <property type="protein sequence ID" value="GAA0201728.1"/>
    <property type="molecule type" value="Genomic_DNA"/>
</dbReference>